<name>A0ABW6JZK7_9BACI</name>
<dbReference type="Gene3D" id="3.30.160.170">
    <property type="entry name" value="FlaG-like"/>
    <property type="match status" value="1"/>
</dbReference>
<dbReference type="Proteomes" id="UP001601058">
    <property type="component" value="Unassembled WGS sequence"/>
</dbReference>
<organism evidence="1 2">
    <name type="scientific">Cytobacillus mangrovibacter</name>
    <dbReference type="NCBI Taxonomy" id="3299024"/>
    <lineage>
        <taxon>Bacteria</taxon>
        <taxon>Bacillati</taxon>
        <taxon>Bacillota</taxon>
        <taxon>Bacilli</taxon>
        <taxon>Bacillales</taxon>
        <taxon>Bacillaceae</taxon>
        <taxon>Cytobacillus</taxon>
    </lineage>
</organism>
<dbReference type="EMBL" id="JBIACJ010000004">
    <property type="protein sequence ID" value="MFE8696515.1"/>
    <property type="molecule type" value="Genomic_DNA"/>
</dbReference>
<dbReference type="NCBIfam" id="NF005834">
    <property type="entry name" value="PRK07738.1"/>
    <property type="match status" value="1"/>
</dbReference>
<accession>A0ABW6JZK7</accession>
<reference evidence="1 2" key="1">
    <citation type="submission" date="2024-08" db="EMBL/GenBank/DDBJ databases">
        <title>Two novel Cytobacillus novel species.</title>
        <authorList>
            <person name="Liu G."/>
        </authorList>
    </citation>
    <scope>NUCLEOTIDE SEQUENCE [LARGE SCALE GENOMIC DNA]</scope>
    <source>
        <strain evidence="1 2">FJAT-53684</strain>
    </source>
</reference>
<gene>
    <name evidence="1" type="primary">flaG</name>
    <name evidence="1" type="ORF">ACFYKT_09220</name>
</gene>
<dbReference type="SUPFAM" id="SSF160214">
    <property type="entry name" value="FlaG-like"/>
    <property type="match status" value="1"/>
</dbReference>
<evidence type="ECO:0000313" key="2">
    <source>
        <dbReference type="Proteomes" id="UP001601058"/>
    </source>
</evidence>
<keyword evidence="1" id="KW-0969">Cilium</keyword>
<protein>
    <submittedName>
        <fullName evidence="1">Flagellar protein FlaG</fullName>
    </submittedName>
</protein>
<evidence type="ECO:0000313" key="1">
    <source>
        <dbReference type="EMBL" id="MFE8696515.1"/>
    </source>
</evidence>
<dbReference type="PANTHER" id="PTHR37166">
    <property type="entry name" value="PROTEIN FLAG"/>
    <property type="match status" value="1"/>
</dbReference>
<sequence length="119" mass="13805">MIENVASHRFSSQQQTELQKLIRGDQVNEVMKQPLDSPSEQQKPINPKEIENIVNGINEFLQPSHTSLKFEFHDELKEYYVAVVDDQTKEVVKEIPPKKLLDFYAAMTEFVGLMIDKKI</sequence>
<keyword evidence="2" id="KW-1185">Reference proteome</keyword>
<dbReference type="InterPro" id="IPR005186">
    <property type="entry name" value="FlaG"/>
</dbReference>
<dbReference type="PANTHER" id="PTHR37166:SF1">
    <property type="entry name" value="PROTEIN FLAG"/>
    <property type="match status" value="1"/>
</dbReference>
<keyword evidence="1" id="KW-0966">Cell projection</keyword>
<comment type="caution">
    <text evidence="1">The sequence shown here is derived from an EMBL/GenBank/DDBJ whole genome shotgun (WGS) entry which is preliminary data.</text>
</comment>
<dbReference type="Pfam" id="PF03646">
    <property type="entry name" value="FlaG"/>
    <property type="match status" value="1"/>
</dbReference>
<dbReference type="InterPro" id="IPR035924">
    <property type="entry name" value="FlaG-like_sf"/>
</dbReference>
<proteinExistence type="predicted"/>
<keyword evidence="1" id="KW-0282">Flagellum</keyword>
<dbReference type="RefSeq" id="WP_389218628.1">
    <property type="nucleotide sequence ID" value="NZ_JBIACJ010000004.1"/>
</dbReference>